<feature type="compositionally biased region" description="Acidic residues" evidence="2">
    <location>
        <begin position="560"/>
        <end position="578"/>
    </location>
</feature>
<sequence>MAATAGITQADRLPPVEDFDYSRSHRPVPAPATYSTAAHPPVAYTDLPSGYAELPARSRASSAASAGEGRRRGSFSKHFRLPSREDRDRGAPPLPDQPRTRIAQAQAQAAAGAQVNHNEAQPQHKLSESEQEPEQRTTRSRGFSFRRTSSDRSGSATAVGSMLRKGSRVRKEEQARLERERQAIAAANALPQQPPHLPSVTHLPTIASFGGEDARPDSVAIFNNQYSHYPPAAPPEPTSPRHAPANFSRPGHANAAMPNSSSAFHSSSSPAYAYRPGNAFAQQAAAHAASSSPSVAGPKSTNNGAYVIDPTQPHPQAPGESITNRGRSSYTAAAAPTNVSSPRRIRRRKDPTPFNVLVVGAKKCGKTSLISFLRHSLALDRSKQSYNAIGEGDGQGHSTKSSFTSHFVEADMDGERVGLTLWDSAGLEKHIIDLQTREMVAFIESKFEETFVEEQKVMRNSGARDTHIHCVFLMLDPVKLDSTVAAARAAQRSVASFTGVGGLNDELDLPLLRALWGKTTVIPLIGKADVLTLSHMSFLKRAVWESLKETKLDPLEALELEGDDDEYEEASEDDDNSDSSDLPNGHRKRDDFDSSSTRSSYSTSSSSNPSSPPLPKSSRTNTTHTRQSSLVATITSNTDPSLPYLPMSIFSPDLYDLPPYTKPSPNSLALGRRYPWGFADPYDPDHCDFDRLKDSIFTEWRTDLRDLARTKWYENWRTSRLNNLPGAAKQRVRGGVTPTASVPQGGKMSPTAGRRAVSNSSSAAGLRAAVPRTVSGGSAAGIGLAVSSPGVGGGQRGAGKADRLIGV</sequence>
<gene>
    <name evidence="4" type="ORF">B0A50_06452</name>
</gene>
<feature type="compositionally biased region" description="Low complexity" evidence="2">
    <location>
        <begin position="140"/>
        <end position="155"/>
    </location>
</feature>
<dbReference type="InterPro" id="IPR030379">
    <property type="entry name" value="G_SEPTIN_dom"/>
</dbReference>
<feature type="compositionally biased region" description="Low complexity" evidence="2">
    <location>
        <begin position="260"/>
        <end position="269"/>
    </location>
</feature>
<reference evidence="4 5" key="1">
    <citation type="submission" date="2017-03" db="EMBL/GenBank/DDBJ databases">
        <title>Genomes of endolithic fungi from Antarctica.</title>
        <authorList>
            <person name="Coleine C."/>
            <person name="Masonjones S."/>
            <person name="Stajich J.E."/>
        </authorList>
    </citation>
    <scope>NUCLEOTIDE SEQUENCE [LARGE SCALE GENOMIC DNA]</scope>
    <source>
        <strain evidence="4 5">CCFEE 6315</strain>
    </source>
</reference>
<proteinExistence type="inferred from homology"/>
<dbReference type="AlphaFoldDB" id="A0A4U0TQ03"/>
<dbReference type="Proteomes" id="UP000308549">
    <property type="component" value="Unassembled WGS sequence"/>
</dbReference>
<feature type="domain" description="Septin-type G" evidence="3">
    <location>
        <begin position="350"/>
        <end position="723"/>
    </location>
</feature>
<evidence type="ECO:0000256" key="2">
    <source>
        <dbReference type="SAM" id="MobiDB-lite"/>
    </source>
</evidence>
<evidence type="ECO:0000256" key="1">
    <source>
        <dbReference type="RuleBase" id="RU004560"/>
    </source>
</evidence>
<feature type="compositionally biased region" description="Low complexity" evidence="2">
    <location>
        <begin position="594"/>
        <end position="609"/>
    </location>
</feature>
<evidence type="ECO:0000313" key="5">
    <source>
        <dbReference type="Proteomes" id="UP000308549"/>
    </source>
</evidence>
<name>A0A4U0TQ03_9PEZI</name>
<accession>A0A4U0TQ03</accession>
<evidence type="ECO:0000313" key="4">
    <source>
        <dbReference type="EMBL" id="TKA23946.1"/>
    </source>
</evidence>
<keyword evidence="1" id="KW-0547">Nucleotide-binding</keyword>
<feature type="compositionally biased region" description="Polar residues" evidence="2">
    <location>
        <begin position="321"/>
        <end position="341"/>
    </location>
</feature>
<keyword evidence="5" id="KW-1185">Reference proteome</keyword>
<feature type="compositionally biased region" description="Basic and acidic residues" evidence="2">
    <location>
        <begin position="169"/>
        <end position="182"/>
    </location>
</feature>
<dbReference type="Gene3D" id="3.40.50.300">
    <property type="entry name" value="P-loop containing nucleotide triphosphate hydrolases"/>
    <property type="match status" value="1"/>
</dbReference>
<dbReference type="PANTHER" id="PTHR18884">
    <property type="entry name" value="SEPTIN"/>
    <property type="match status" value="1"/>
</dbReference>
<dbReference type="InterPro" id="IPR027417">
    <property type="entry name" value="P-loop_NTPase"/>
</dbReference>
<feature type="compositionally biased region" description="Low complexity" evidence="2">
    <location>
        <begin position="103"/>
        <end position="114"/>
    </location>
</feature>
<dbReference type="GO" id="GO:0005525">
    <property type="term" value="F:GTP binding"/>
    <property type="evidence" value="ECO:0007669"/>
    <property type="project" value="UniProtKB-KW"/>
</dbReference>
<keyword evidence="1" id="KW-0342">GTP-binding</keyword>
<feature type="compositionally biased region" description="Basic and acidic residues" evidence="2">
    <location>
        <begin position="125"/>
        <end position="137"/>
    </location>
</feature>
<protein>
    <recommendedName>
        <fullName evidence="3">Septin-type G domain-containing protein</fullName>
    </recommendedName>
</protein>
<comment type="similarity">
    <text evidence="1">Belongs to the TRAFAC class TrmE-Era-EngA-EngB-Septin-like GTPase superfamily. Septin GTPase family.</text>
</comment>
<comment type="caution">
    <text evidence="4">The sequence shown here is derived from an EMBL/GenBank/DDBJ whole genome shotgun (WGS) entry which is preliminary data.</text>
</comment>
<dbReference type="OrthoDB" id="5337438at2759"/>
<feature type="region of interest" description="Disordered" evidence="2">
    <location>
        <begin position="1"/>
        <end position="269"/>
    </location>
</feature>
<feature type="compositionally biased region" description="Basic residues" evidence="2">
    <location>
        <begin position="72"/>
        <end position="81"/>
    </location>
</feature>
<dbReference type="PROSITE" id="PS51719">
    <property type="entry name" value="G_SEPTIN"/>
    <property type="match status" value="1"/>
</dbReference>
<dbReference type="EMBL" id="NAJL01000049">
    <property type="protein sequence ID" value="TKA23946.1"/>
    <property type="molecule type" value="Genomic_DNA"/>
</dbReference>
<dbReference type="Pfam" id="PF00735">
    <property type="entry name" value="Septin"/>
    <property type="match status" value="2"/>
</dbReference>
<dbReference type="SUPFAM" id="SSF52540">
    <property type="entry name" value="P-loop containing nucleoside triphosphate hydrolases"/>
    <property type="match status" value="1"/>
</dbReference>
<organism evidence="4 5">
    <name type="scientific">Salinomyces thailandicus</name>
    <dbReference type="NCBI Taxonomy" id="706561"/>
    <lineage>
        <taxon>Eukaryota</taxon>
        <taxon>Fungi</taxon>
        <taxon>Dikarya</taxon>
        <taxon>Ascomycota</taxon>
        <taxon>Pezizomycotina</taxon>
        <taxon>Dothideomycetes</taxon>
        <taxon>Dothideomycetidae</taxon>
        <taxon>Mycosphaerellales</taxon>
        <taxon>Teratosphaeriaceae</taxon>
        <taxon>Salinomyces</taxon>
    </lineage>
</organism>
<feature type="region of interest" description="Disordered" evidence="2">
    <location>
        <begin position="728"/>
        <end position="764"/>
    </location>
</feature>
<feature type="compositionally biased region" description="Low complexity" evidence="2">
    <location>
        <begin position="57"/>
        <end position="67"/>
    </location>
</feature>
<feature type="region of interest" description="Disordered" evidence="2">
    <location>
        <begin position="290"/>
        <end position="348"/>
    </location>
</feature>
<evidence type="ECO:0000259" key="3">
    <source>
        <dbReference type="PROSITE" id="PS51719"/>
    </source>
</evidence>
<feature type="region of interest" description="Disordered" evidence="2">
    <location>
        <begin position="560"/>
        <end position="627"/>
    </location>
</feature>